<proteinExistence type="predicted"/>
<name>A0ABV9BTX9_9ACTN</name>
<comment type="caution">
    <text evidence="1">The sequence shown here is derived from an EMBL/GenBank/DDBJ whole genome shotgun (WGS) entry which is preliminary data.</text>
</comment>
<keyword evidence="2" id="KW-1185">Reference proteome</keyword>
<dbReference type="EMBL" id="JBHSFS010000022">
    <property type="protein sequence ID" value="MFC4517575.1"/>
    <property type="molecule type" value="Genomic_DNA"/>
</dbReference>
<accession>A0ABV9BTX9</accession>
<organism evidence="1 2">
    <name type="scientific">Streptomyces ehimensis</name>
    <dbReference type="NCBI Taxonomy" id="68195"/>
    <lineage>
        <taxon>Bacteria</taxon>
        <taxon>Bacillati</taxon>
        <taxon>Actinomycetota</taxon>
        <taxon>Actinomycetes</taxon>
        <taxon>Kitasatosporales</taxon>
        <taxon>Streptomycetaceae</taxon>
        <taxon>Streptomyces</taxon>
    </lineage>
</organism>
<gene>
    <name evidence="1" type="ORF">ACFPEN_32275</name>
</gene>
<evidence type="ECO:0000313" key="1">
    <source>
        <dbReference type="EMBL" id="MFC4517575.1"/>
    </source>
</evidence>
<dbReference type="RefSeq" id="WP_417924135.1">
    <property type="nucleotide sequence ID" value="NZ_JBHSFS010000022.1"/>
</dbReference>
<sequence>MGITSAWAISAHSDTVIGELAPRVLPLIAAEREVPRARERWARWCRSPLPDHRTWYSSTAEDSTLAEAVTAFRQLMVGGEYMQTLYDGATPEDEFYVADDVWARDESPERMFLAVQSKDYAVPSFFHAIGPERAALMPGWCGNFLLTADQVRETLPDIERALSFTSKELAAVVDQDWLDYAPDEESVLTGPLRQWRHATEAGLGLCGVSVLIH</sequence>
<protein>
    <submittedName>
        <fullName evidence="1">Uncharacterized protein</fullName>
    </submittedName>
</protein>
<reference evidence="2" key="1">
    <citation type="journal article" date="2019" name="Int. J. Syst. Evol. Microbiol.">
        <title>The Global Catalogue of Microorganisms (GCM) 10K type strain sequencing project: providing services to taxonomists for standard genome sequencing and annotation.</title>
        <authorList>
            <consortium name="The Broad Institute Genomics Platform"/>
            <consortium name="The Broad Institute Genome Sequencing Center for Infectious Disease"/>
            <person name="Wu L."/>
            <person name="Ma J."/>
        </authorList>
    </citation>
    <scope>NUCLEOTIDE SEQUENCE [LARGE SCALE GENOMIC DNA]</scope>
    <source>
        <strain evidence="2">CECT 8064</strain>
    </source>
</reference>
<evidence type="ECO:0000313" key="2">
    <source>
        <dbReference type="Proteomes" id="UP001595990"/>
    </source>
</evidence>
<dbReference type="Proteomes" id="UP001595990">
    <property type="component" value="Unassembled WGS sequence"/>
</dbReference>